<keyword evidence="7" id="KW-1185">Reference proteome</keyword>
<dbReference type="Proteomes" id="UP000714420">
    <property type="component" value="Unassembled WGS sequence"/>
</dbReference>
<dbReference type="PANTHER" id="PTHR42852:SF6">
    <property type="entry name" value="THIOL:DISULFIDE INTERCHANGE PROTEIN DSBE"/>
    <property type="match status" value="1"/>
</dbReference>
<dbReference type="Gene3D" id="3.40.30.10">
    <property type="entry name" value="Glutaredoxin"/>
    <property type="match status" value="1"/>
</dbReference>
<dbReference type="InterPro" id="IPR036249">
    <property type="entry name" value="Thioredoxin-like_sf"/>
</dbReference>
<dbReference type="EMBL" id="JABKKF010000002">
    <property type="protein sequence ID" value="NPD91442.1"/>
    <property type="molecule type" value="Genomic_DNA"/>
</dbReference>
<comment type="caution">
    <text evidence="6">The sequence shown here is derived from an EMBL/GenBank/DDBJ whole genome shotgun (WGS) entry which is preliminary data.</text>
</comment>
<feature type="domain" description="Thioredoxin" evidence="5">
    <location>
        <begin position="477"/>
        <end position="631"/>
    </location>
</feature>
<dbReference type="RefSeq" id="WP_172273943.1">
    <property type="nucleotide sequence ID" value="NZ_CASGMU010000002.1"/>
</dbReference>
<dbReference type="InterPro" id="IPR050553">
    <property type="entry name" value="Thioredoxin_ResA/DsbE_sf"/>
</dbReference>
<comment type="subcellular location">
    <subcellularLocation>
        <location evidence="1">Cell envelope</location>
    </subcellularLocation>
</comment>
<sequence length="631" mass="71282">MNKNILIGAALTLLTASPTCSDMAHAIDKVIERPAFTAKNTDVIEISRIVMSDTATVLHMYARYRPKYWIRISKESVLIDNNGRKYALRAGDGIIPGKKLYMPESGETVFKLIFDPIDPKAQTVCFSEEDEDGYSICNISTDCHKKNKAPRLPEGVAIHKVDKKNALPTPAVTFGTATVKGLLLDFCPRHSKRILRHNKFGAYTTVNRMPEQIAINPDGTFHFSIPVVGTTALNLYLPLIAKGVKVFVEPGKTTEVCINTREYSRRASQYHKDDKPYGLPLYVKGPLATVAQELAQYYDAMHSKAKPELKVGMTPTKYKSLLMKARDEVKNNIQHLPISRATSELISLETDLKIIDALNDIHRKLAYEMLDAEKITDKQLDTYADSLEKTLPADFIPREIVPQLNSTLTPLSLYEIFGKIHNTEATSLLGTKSGPYFINTDAKKLYFSITSDFKPLDDEQKSRMAALPEAHRMMIELANNNLLKSFEEKRKKKGYHIRETPAVTDSLTFDSIAARYSGKIVIIDVWETWCGPCRIAHEKMAPMKKEYDSKDVVFVYISSESSQESLWKYMISDIPGEHYRLNAAQKDIIGKRFKITGVPTYIILNRSGKVTYRQTGYPGTDKIKKEIDRYL</sequence>
<evidence type="ECO:0000256" key="3">
    <source>
        <dbReference type="ARBA" id="ARBA00023157"/>
    </source>
</evidence>
<dbReference type="InterPro" id="IPR012336">
    <property type="entry name" value="Thioredoxin-like_fold"/>
</dbReference>
<keyword evidence="3" id="KW-1015">Disulfide bond</keyword>
<evidence type="ECO:0000313" key="6">
    <source>
        <dbReference type="EMBL" id="NPD91442.1"/>
    </source>
</evidence>
<protein>
    <submittedName>
        <fullName evidence="6">TlpA family protein disulfide reductase</fullName>
    </submittedName>
</protein>
<evidence type="ECO:0000259" key="5">
    <source>
        <dbReference type="PROSITE" id="PS51352"/>
    </source>
</evidence>
<dbReference type="PROSITE" id="PS51352">
    <property type="entry name" value="THIOREDOXIN_2"/>
    <property type="match status" value="1"/>
</dbReference>
<keyword evidence="4" id="KW-0676">Redox-active center</keyword>
<reference evidence="6 7" key="1">
    <citation type="submission" date="2020-05" db="EMBL/GenBank/DDBJ databases">
        <title>Distinct polysaccharide utilization as determinants for interspecies competition between intestinal Prevotella spp.</title>
        <authorList>
            <person name="Galvez E.J.C."/>
            <person name="Iljazovic A."/>
            <person name="Strowig T."/>
        </authorList>
    </citation>
    <scope>NUCLEOTIDE SEQUENCE [LARGE SCALE GENOMIC DNA]</scope>
    <source>
        <strain evidence="6 7">PMUR</strain>
    </source>
</reference>
<dbReference type="PANTHER" id="PTHR42852">
    <property type="entry name" value="THIOL:DISULFIDE INTERCHANGE PROTEIN DSBE"/>
    <property type="match status" value="1"/>
</dbReference>
<dbReference type="SUPFAM" id="SSF52833">
    <property type="entry name" value="Thioredoxin-like"/>
    <property type="match status" value="1"/>
</dbReference>
<keyword evidence="2" id="KW-0201">Cytochrome c-type biogenesis</keyword>
<organism evidence="6 7">
    <name type="scientific">Xylanibacter muris</name>
    <dbReference type="NCBI Taxonomy" id="2736290"/>
    <lineage>
        <taxon>Bacteria</taxon>
        <taxon>Pseudomonadati</taxon>
        <taxon>Bacteroidota</taxon>
        <taxon>Bacteroidia</taxon>
        <taxon>Bacteroidales</taxon>
        <taxon>Prevotellaceae</taxon>
        <taxon>Xylanibacter</taxon>
    </lineage>
</organism>
<name>A0ABX2ALG8_9BACT</name>
<evidence type="ECO:0000256" key="2">
    <source>
        <dbReference type="ARBA" id="ARBA00022748"/>
    </source>
</evidence>
<dbReference type="Pfam" id="PF13905">
    <property type="entry name" value="Thioredoxin_8"/>
    <property type="match status" value="1"/>
</dbReference>
<dbReference type="InterPro" id="IPR013766">
    <property type="entry name" value="Thioredoxin_domain"/>
</dbReference>
<evidence type="ECO:0000313" key="7">
    <source>
        <dbReference type="Proteomes" id="UP000714420"/>
    </source>
</evidence>
<dbReference type="CDD" id="cd02966">
    <property type="entry name" value="TlpA_like_family"/>
    <property type="match status" value="1"/>
</dbReference>
<evidence type="ECO:0000256" key="4">
    <source>
        <dbReference type="ARBA" id="ARBA00023284"/>
    </source>
</evidence>
<proteinExistence type="predicted"/>
<evidence type="ECO:0000256" key="1">
    <source>
        <dbReference type="ARBA" id="ARBA00004196"/>
    </source>
</evidence>
<gene>
    <name evidence="6" type="ORF">HPS56_03585</name>
</gene>
<accession>A0ABX2ALG8</accession>